<gene>
    <name evidence="3" type="ORF">ACH3VR_14085</name>
</gene>
<dbReference type="Proteomes" id="UP001610861">
    <property type="component" value="Unassembled WGS sequence"/>
</dbReference>
<evidence type="ECO:0000259" key="2">
    <source>
        <dbReference type="PROSITE" id="PS51794"/>
    </source>
</evidence>
<feature type="region of interest" description="Disordered" evidence="1">
    <location>
        <begin position="560"/>
        <end position="580"/>
    </location>
</feature>
<evidence type="ECO:0000313" key="4">
    <source>
        <dbReference type="Proteomes" id="UP001610861"/>
    </source>
</evidence>
<dbReference type="Pfam" id="PF02457">
    <property type="entry name" value="DAC"/>
    <property type="match status" value="1"/>
</dbReference>
<dbReference type="Gene3D" id="3.40.1700.10">
    <property type="entry name" value="DNA integrity scanning protein, DisA, N-terminal domain"/>
    <property type="match status" value="1"/>
</dbReference>
<dbReference type="InterPro" id="IPR003390">
    <property type="entry name" value="DNA_integrity_scan_DisA_N"/>
</dbReference>
<evidence type="ECO:0000313" key="3">
    <source>
        <dbReference type="EMBL" id="MFH8251497.1"/>
    </source>
</evidence>
<dbReference type="InterPro" id="IPR048555">
    <property type="entry name" value="DACNH"/>
</dbReference>
<accession>A0ABW7QBA6</accession>
<evidence type="ECO:0000256" key="1">
    <source>
        <dbReference type="SAM" id="MobiDB-lite"/>
    </source>
</evidence>
<sequence length="580" mass="63518">MARFGPDGNWYIDQFMWGYQGIFRRNLAYRTDQAFKQIGLSLDPEAMLVGFAAPGRDGYPICVEPEDGPWQPEHFSQVLQAADDLFATDDDRRRIVTGDGQQAAFDSSSLDRVRRVALHSALMAAQIYPDRLYFVGGSQIVGGYRTFPILAVSAREWDAVPELPPYDQTSMRISNSLADELMYRVLQNASISLSVGSNPSELLSIARRPAGELAGIAASVFADGVATRVGGMPSELFEHLTAIAIAPYEGRRAVGRIAFVKPDASHSMTFHFGSPVPLSRTRSARKLLEMSGRQTVLLSDGAELFGVVESIGEDHFEATFDGRGSWTLSYAAVDYLTVSQGTGRLPAPPLDQELFSDVLARLFPEADTEPESLWELSLVAARQAHGTMLVIHRRADEEAARLAGQSVPIQPIRLDSAGLDAASTIDGAVLVAPDARCHALGVILDGVASDRGDPGRGARFNSASRYVGEHRRDCVIVVVSEDGSIEMVPPPRRRISRSLLAQLVSDVVAASSGDVDFERFHRLERKALDFAFYLSQSQCDALHSARETVERTRWSRSQIRMGAPTLSPHPDMDDSYFLDD</sequence>
<dbReference type="SUPFAM" id="SSF143597">
    <property type="entry name" value="YojJ-like"/>
    <property type="match status" value="1"/>
</dbReference>
<reference evidence="3 4" key="1">
    <citation type="submission" date="2024-09" db="EMBL/GenBank/DDBJ databases">
        <authorList>
            <person name="Pan X."/>
        </authorList>
    </citation>
    <scope>NUCLEOTIDE SEQUENCE [LARGE SCALE GENOMIC DNA]</scope>
    <source>
        <strain evidence="3 4">B2969</strain>
    </source>
</reference>
<feature type="domain" description="DAC" evidence="2">
    <location>
        <begin position="352"/>
        <end position="499"/>
    </location>
</feature>
<dbReference type="EMBL" id="JBIQWL010000004">
    <property type="protein sequence ID" value="MFH8251497.1"/>
    <property type="molecule type" value="Genomic_DNA"/>
</dbReference>
<protein>
    <submittedName>
        <fullName evidence="3">DNA integrity scanning protein DisA nucleotide-binding domain protein</fullName>
    </submittedName>
</protein>
<dbReference type="PROSITE" id="PS51794">
    <property type="entry name" value="DAC"/>
    <property type="match status" value="1"/>
</dbReference>
<dbReference type="InterPro" id="IPR048554">
    <property type="entry name" value="DACNG"/>
</dbReference>
<name>A0ABW7QBA6_9MICO</name>
<dbReference type="Pfam" id="PF21750">
    <property type="entry name" value="DACNH"/>
    <property type="match status" value="1"/>
</dbReference>
<proteinExistence type="predicted"/>
<dbReference type="InterPro" id="IPR036888">
    <property type="entry name" value="DNA_integrity_DisA_N_sf"/>
</dbReference>
<comment type="caution">
    <text evidence="3">The sequence shown here is derived from an EMBL/GenBank/DDBJ whole genome shotgun (WGS) entry which is preliminary data.</text>
</comment>
<keyword evidence="4" id="KW-1185">Reference proteome</keyword>
<organism evidence="3 4">
    <name type="scientific">Microbacterium alkaliflavum</name>
    <dbReference type="NCBI Taxonomy" id="3248839"/>
    <lineage>
        <taxon>Bacteria</taxon>
        <taxon>Bacillati</taxon>
        <taxon>Actinomycetota</taxon>
        <taxon>Actinomycetes</taxon>
        <taxon>Micrococcales</taxon>
        <taxon>Microbacteriaceae</taxon>
        <taxon>Microbacterium</taxon>
    </lineage>
</organism>
<dbReference type="Pfam" id="PF21752">
    <property type="entry name" value="DACNG"/>
    <property type="match status" value="1"/>
</dbReference>
<dbReference type="RefSeq" id="WP_397556938.1">
    <property type="nucleotide sequence ID" value="NZ_JBIQWL010000004.1"/>
</dbReference>